<dbReference type="FunFam" id="2.70.150.10:FF:000059">
    <property type="entry name" value="ATPase 2 plasma membrane-type"/>
    <property type="match status" value="1"/>
</dbReference>
<dbReference type="InterPro" id="IPR023299">
    <property type="entry name" value="ATPase_P-typ_cyto_dom_N"/>
</dbReference>
<feature type="domain" description="P-type ATPase A" evidence="6">
    <location>
        <begin position="141"/>
        <end position="184"/>
    </location>
</feature>
<feature type="transmembrane region" description="Helical" evidence="5">
    <location>
        <begin position="75"/>
        <end position="97"/>
    </location>
</feature>
<dbReference type="eggNOG" id="KOG0205">
    <property type="taxonomic scope" value="Eukaryota"/>
</dbReference>
<keyword evidence="4 5" id="KW-0472">Membrane</keyword>
<dbReference type="PANTHER" id="PTHR42861">
    <property type="entry name" value="CALCIUM-TRANSPORTING ATPASE"/>
    <property type="match status" value="1"/>
</dbReference>
<evidence type="ECO:0000313" key="8">
    <source>
        <dbReference type="Proteomes" id="UP000008021"/>
    </source>
</evidence>
<dbReference type="Gene3D" id="3.40.1110.10">
    <property type="entry name" value="Calcium-transporting ATPase, cytoplasmic domain N"/>
    <property type="match status" value="1"/>
</dbReference>
<reference evidence="7" key="1">
    <citation type="submission" date="2015-04" db="UniProtKB">
        <authorList>
            <consortium name="EnsemblPlants"/>
        </authorList>
    </citation>
    <scope>IDENTIFICATION</scope>
</reference>
<dbReference type="Proteomes" id="UP000008021">
    <property type="component" value="Chromosome 3"/>
</dbReference>
<proteinExistence type="predicted"/>
<dbReference type="Gramene" id="OMERI03G00230.1">
    <property type="protein sequence ID" value="OMERI03G00230.1"/>
    <property type="gene ID" value="OMERI03G00230"/>
</dbReference>
<dbReference type="GO" id="GO:0016887">
    <property type="term" value="F:ATP hydrolysis activity"/>
    <property type="evidence" value="ECO:0007669"/>
    <property type="project" value="InterPro"/>
</dbReference>
<dbReference type="STRING" id="40149.A0A0E0CTR0"/>
<evidence type="ECO:0000256" key="1">
    <source>
        <dbReference type="ARBA" id="ARBA00004141"/>
    </source>
</evidence>
<evidence type="ECO:0000256" key="4">
    <source>
        <dbReference type="ARBA" id="ARBA00023136"/>
    </source>
</evidence>
<feature type="transmembrane region" description="Helical" evidence="5">
    <location>
        <begin position="248"/>
        <end position="270"/>
    </location>
</feature>
<dbReference type="EnsemblPlants" id="OMERI03G00230.1">
    <property type="protein sequence ID" value="OMERI03G00230.1"/>
    <property type="gene ID" value="OMERI03G00230"/>
</dbReference>
<dbReference type="GO" id="GO:0005524">
    <property type="term" value="F:ATP binding"/>
    <property type="evidence" value="ECO:0007669"/>
    <property type="project" value="InterPro"/>
</dbReference>
<feature type="transmembrane region" description="Helical" evidence="5">
    <location>
        <begin position="282"/>
        <end position="307"/>
    </location>
</feature>
<dbReference type="InterPro" id="IPR059000">
    <property type="entry name" value="ATPase_P-type_domA"/>
</dbReference>
<protein>
    <recommendedName>
        <fullName evidence="6">P-type ATPase A domain-containing protein</fullName>
    </recommendedName>
</protein>
<keyword evidence="2 5" id="KW-0812">Transmembrane</keyword>
<dbReference type="HOGENOM" id="CLU_011314_0_0_1"/>
<dbReference type="InterPro" id="IPR023298">
    <property type="entry name" value="ATPase_P-typ_TM_dom_sf"/>
</dbReference>
<dbReference type="Gene3D" id="3.40.50.1000">
    <property type="entry name" value="HAD superfamily/HAD-like"/>
    <property type="match status" value="1"/>
</dbReference>
<dbReference type="SUPFAM" id="SSF81665">
    <property type="entry name" value="Calcium ATPase, transmembrane domain M"/>
    <property type="match status" value="1"/>
</dbReference>
<dbReference type="SUPFAM" id="SSF81653">
    <property type="entry name" value="Calcium ATPase, transduction domain A"/>
    <property type="match status" value="1"/>
</dbReference>
<reference evidence="7" key="2">
    <citation type="submission" date="2018-05" db="EMBL/GenBank/DDBJ databases">
        <title>OmerRS3 (Oryza meridionalis Reference Sequence Version 3).</title>
        <authorList>
            <person name="Zhang J."/>
            <person name="Kudrna D."/>
            <person name="Lee S."/>
            <person name="Talag J."/>
            <person name="Welchert J."/>
            <person name="Wing R.A."/>
        </authorList>
    </citation>
    <scope>NUCLEOTIDE SEQUENCE [LARGE SCALE GENOMIC DNA]</scope>
    <source>
        <strain evidence="7">cv. OR44</strain>
    </source>
</reference>
<dbReference type="InterPro" id="IPR008250">
    <property type="entry name" value="ATPase_P-typ_transduc_dom_A_sf"/>
</dbReference>
<evidence type="ECO:0000313" key="7">
    <source>
        <dbReference type="EnsemblPlants" id="OMERI03G00230.1"/>
    </source>
</evidence>
<organism evidence="7">
    <name type="scientific">Oryza meridionalis</name>
    <dbReference type="NCBI Taxonomy" id="40149"/>
    <lineage>
        <taxon>Eukaryota</taxon>
        <taxon>Viridiplantae</taxon>
        <taxon>Streptophyta</taxon>
        <taxon>Embryophyta</taxon>
        <taxon>Tracheophyta</taxon>
        <taxon>Spermatophyta</taxon>
        <taxon>Magnoliopsida</taxon>
        <taxon>Liliopsida</taxon>
        <taxon>Poales</taxon>
        <taxon>Poaceae</taxon>
        <taxon>BOP clade</taxon>
        <taxon>Oryzoideae</taxon>
        <taxon>Oryzeae</taxon>
        <taxon>Oryzinae</taxon>
        <taxon>Oryza</taxon>
    </lineage>
</organism>
<dbReference type="InterPro" id="IPR001757">
    <property type="entry name" value="P_typ_ATPase"/>
</dbReference>
<dbReference type="SUPFAM" id="SSF56784">
    <property type="entry name" value="HAD-like"/>
    <property type="match status" value="1"/>
</dbReference>
<feature type="transmembrane region" description="Helical" evidence="5">
    <location>
        <begin position="658"/>
        <end position="679"/>
    </location>
</feature>
<evidence type="ECO:0000256" key="2">
    <source>
        <dbReference type="ARBA" id="ARBA00022692"/>
    </source>
</evidence>
<evidence type="ECO:0000256" key="5">
    <source>
        <dbReference type="SAM" id="Phobius"/>
    </source>
</evidence>
<name>A0A0E0CTR0_9ORYZ</name>
<dbReference type="InterPro" id="IPR036412">
    <property type="entry name" value="HAD-like_sf"/>
</dbReference>
<evidence type="ECO:0000256" key="3">
    <source>
        <dbReference type="ARBA" id="ARBA00022989"/>
    </source>
</evidence>
<dbReference type="Gene3D" id="2.70.150.10">
    <property type="entry name" value="Calcium-transporting ATPase, cytoplasmic transduction domain A"/>
    <property type="match status" value="1"/>
</dbReference>
<dbReference type="Gene3D" id="1.20.1110.10">
    <property type="entry name" value="Calcium-transporting ATPase, transmembrane domain"/>
    <property type="match status" value="2"/>
</dbReference>
<dbReference type="AlphaFoldDB" id="A0A0E0CTR0"/>
<dbReference type="InterPro" id="IPR023214">
    <property type="entry name" value="HAD_sf"/>
</dbReference>
<dbReference type="PRINTS" id="PR00120">
    <property type="entry name" value="HATPASE"/>
</dbReference>
<sequence>MMRAVFGRRRWRRRRCCGGSARGRKEAARRLRLHGPNPNVVILSHHQEDSMLRKFLMKLFSLWEWNNIFPKYRNMICVILNSMSWVTVSSTVVSLTIASAGQRSSMMSITIYLLATSLTACLTVKLVVEYAKAPLEAKAYAPRAKVLRDGMWINVHAVNLVPGDIIFLKVGDIVPANARVLQFEKINTMTCWAKRSVDCVHGFLIYYAWTVSCGQGTAVVIATGRDIPRSTLRLYPQRYTRPGQLKEGIMLVGCFCFSLVLFGTIAEVILRLLFQKHSSGAMLQGGCFMALIGVVPMAMPVVLYLALAFGSLRLCLLGVASRGTVALEDLASMDVMLFNMTGTITCNKPSFARDKIELFAKGVNEDQAIVLASRASRSQHELYIEPIDPAILSLLDDPEQARAGVQVIEHHAHFFVSLKLMFLATYIDENGSKCCVFKGDPANASHLYNIHTTEKRVAHQCGCSKAVKERISMIMDNLAVDGYQAIAVGHQSDSCWEFAGLLPFKEDLRHDSADALNGLISLGLDIIVLTESPLLVTRQVCGRLGKLGINVLPARAVFELARNNKEVHLNINGISDLFPEDNSDIVRRLRNFGCRCAMVGHEFLDHDAIGESHIGISVADATDYTKSESDLVLTQPALIPISSAVQISREICQMMKGYMIYTVSSTVHLFGVHAILLLWNFDLPSFLTLGCNNDRLLFSCGQCKIEHKSLMDTDEEIRAALFLQMSIVNQAVALFAYSDDCCHIRCPGPVVTFAFIFTQMVATRKAVGGDLDFAIAKGVGWLKAGLIWLYNFVLLLVPVDLSDMEACKDDWRKIVDEAFSHPTYNSALNSGGDSSYNKAATNFSSKLVSL</sequence>
<accession>A0A0E0CTR0</accession>
<keyword evidence="8" id="KW-1185">Reference proteome</keyword>
<keyword evidence="3 5" id="KW-1133">Transmembrane helix</keyword>
<evidence type="ECO:0000259" key="6">
    <source>
        <dbReference type="Pfam" id="PF00122"/>
    </source>
</evidence>
<dbReference type="Pfam" id="PF00122">
    <property type="entry name" value="E1-E2_ATPase"/>
    <property type="match status" value="1"/>
</dbReference>
<comment type="subcellular location">
    <subcellularLocation>
        <location evidence="1">Membrane</location>
        <topology evidence="1">Multi-pass membrane protein</topology>
    </subcellularLocation>
</comment>
<dbReference type="GO" id="GO:0016020">
    <property type="term" value="C:membrane"/>
    <property type="evidence" value="ECO:0007669"/>
    <property type="project" value="UniProtKB-SubCell"/>
</dbReference>
<feature type="transmembrane region" description="Helical" evidence="5">
    <location>
        <begin position="109"/>
        <end position="128"/>
    </location>
</feature>